<dbReference type="PANTHER" id="PTHR30081:SF1">
    <property type="entry name" value="PROTEIN TRANSLOCASE SUBUNIT SECD"/>
    <property type="match status" value="1"/>
</dbReference>
<dbReference type="Pfam" id="PF07549">
    <property type="entry name" value="Sec_GG"/>
    <property type="match status" value="1"/>
</dbReference>
<dbReference type="NCBIfam" id="TIGR00916">
    <property type="entry name" value="2A0604s01"/>
    <property type="match status" value="2"/>
</dbReference>
<evidence type="ECO:0000256" key="4">
    <source>
        <dbReference type="ARBA" id="ARBA00022692"/>
    </source>
</evidence>
<comment type="function">
    <text evidence="9">Part of the Sec protein translocase complex. Interacts with the SecYEG preprotein conducting channel. SecDF uses the proton motive force (PMF) to complete protein translocation after the ATP-dependent function of SecA.</text>
</comment>
<dbReference type="GO" id="GO:0005886">
    <property type="term" value="C:plasma membrane"/>
    <property type="evidence" value="ECO:0007669"/>
    <property type="project" value="UniProtKB-SubCell"/>
</dbReference>
<dbReference type="EMBL" id="VUNS01000005">
    <property type="protein sequence ID" value="MST96693.1"/>
    <property type="molecule type" value="Genomic_DNA"/>
</dbReference>
<feature type="transmembrane region" description="Helical" evidence="9">
    <location>
        <begin position="812"/>
        <end position="835"/>
    </location>
</feature>
<dbReference type="PRINTS" id="PR01755">
    <property type="entry name" value="SECFTRNLCASE"/>
</dbReference>
<dbReference type="HAMAP" id="MF_01463_B">
    <property type="entry name" value="SecD_B"/>
    <property type="match status" value="1"/>
</dbReference>
<evidence type="ECO:0000313" key="13">
    <source>
        <dbReference type="EMBL" id="MST96693.1"/>
    </source>
</evidence>
<dbReference type="HAMAP" id="MF_01464_B">
    <property type="entry name" value="SecF_B"/>
    <property type="match status" value="1"/>
</dbReference>
<evidence type="ECO:0000256" key="9">
    <source>
        <dbReference type="HAMAP-Rule" id="MF_01463"/>
    </source>
</evidence>
<keyword evidence="14" id="KW-1185">Reference proteome</keyword>
<evidence type="ECO:0000256" key="6">
    <source>
        <dbReference type="ARBA" id="ARBA00022989"/>
    </source>
</evidence>
<comment type="subunit">
    <text evidence="10">Forms a complex with SecD. Part of the essential Sec protein translocation apparatus which comprises SecA, SecYEG and auxiliary proteins SecDF. Other proteins may also be involved.</text>
</comment>
<keyword evidence="8 9" id="KW-0472">Membrane</keyword>
<feature type="transmembrane region" description="Helical" evidence="9">
    <location>
        <begin position="427"/>
        <end position="449"/>
    </location>
</feature>
<feature type="transmembrane region" description="Helical" evidence="9">
    <location>
        <begin position="375"/>
        <end position="395"/>
    </location>
</feature>
<feature type="domain" description="Protein export membrane protein SecD/SecF C-terminal" evidence="11">
    <location>
        <begin position="661"/>
        <end position="837"/>
    </location>
</feature>
<dbReference type="NCBIfam" id="TIGR00966">
    <property type="entry name" value="transloc_SecF"/>
    <property type="match status" value="1"/>
</dbReference>
<dbReference type="SUPFAM" id="SSF82866">
    <property type="entry name" value="Multidrug efflux transporter AcrB transmembrane domain"/>
    <property type="match status" value="2"/>
</dbReference>
<comment type="similarity">
    <text evidence="9">Belongs to the SecD/SecF family. SecD subfamily.</text>
</comment>
<evidence type="ECO:0000256" key="2">
    <source>
        <dbReference type="ARBA" id="ARBA00022448"/>
    </source>
</evidence>
<keyword evidence="6 9" id="KW-1133">Transmembrane helix</keyword>
<dbReference type="InterPro" id="IPR005791">
    <property type="entry name" value="SecD"/>
</dbReference>
<dbReference type="GO" id="GO:0065002">
    <property type="term" value="P:intracellular protein transmembrane transport"/>
    <property type="evidence" value="ECO:0007669"/>
    <property type="project" value="UniProtKB-UniRule"/>
</dbReference>
<dbReference type="InterPro" id="IPR055344">
    <property type="entry name" value="SecD_SecF_C_bact"/>
</dbReference>
<evidence type="ECO:0000259" key="11">
    <source>
        <dbReference type="Pfam" id="PF02355"/>
    </source>
</evidence>
<evidence type="ECO:0000256" key="8">
    <source>
        <dbReference type="ARBA" id="ARBA00023136"/>
    </source>
</evidence>
<comment type="caution">
    <text evidence="13">The sequence shown here is derived from an EMBL/GenBank/DDBJ whole genome shotgun (WGS) entry which is preliminary data.</text>
</comment>
<dbReference type="AlphaFoldDB" id="A0A844G0L7"/>
<comment type="caution">
    <text evidence="9">Lacks conserved residue(s) required for the propagation of feature annotation.</text>
</comment>
<feature type="transmembrane region" description="Helical" evidence="9">
    <location>
        <begin position="785"/>
        <end position="806"/>
    </location>
</feature>
<comment type="subunit">
    <text evidence="9">Forms a complex with SecF. Part of the essential Sec protein translocation apparatus which comprises SecA, SecYEG and auxiliary proteins SecDF. Other proteins may also be involved.</text>
</comment>
<dbReference type="InterPro" id="IPR005665">
    <property type="entry name" value="SecF_bac"/>
</dbReference>
<organism evidence="13 14">
    <name type="scientific">Victivallis lenta</name>
    <dbReference type="NCBI Taxonomy" id="2606640"/>
    <lineage>
        <taxon>Bacteria</taxon>
        <taxon>Pseudomonadati</taxon>
        <taxon>Lentisphaerota</taxon>
        <taxon>Lentisphaeria</taxon>
        <taxon>Victivallales</taxon>
        <taxon>Victivallaceae</taxon>
        <taxon>Victivallis</taxon>
    </lineage>
</organism>
<dbReference type="InterPro" id="IPR048634">
    <property type="entry name" value="SecD_SecF_C"/>
</dbReference>
<evidence type="ECO:0000259" key="12">
    <source>
        <dbReference type="Pfam" id="PF22599"/>
    </source>
</evidence>
<comment type="similarity">
    <text evidence="10">Belongs to the SecD/SecF family. SecF subfamily.</text>
</comment>
<dbReference type="PANTHER" id="PTHR30081">
    <property type="entry name" value="PROTEIN-EXPORT MEMBRANE PROTEIN SEC"/>
    <property type="match status" value="1"/>
</dbReference>
<accession>A0A844G0L7</accession>
<dbReference type="InterPro" id="IPR054384">
    <property type="entry name" value="SecDF_P1_head"/>
</dbReference>
<dbReference type="Proteomes" id="UP000435649">
    <property type="component" value="Unassembled WGS sequence"/>
</dbReference>
<proteinExistence type="inferred from homology"/>
<dbReference type="FunFam" id="1.20.1640.10:FF:000004">
    <property type="entry name" value="Protein translocase subunit SecD"/>
    <property type="match status" value="1"/>
</dbReference>
<feature type="transmembrane region" description="Helical" evidence="9">
    <location>
        <begin position="470"/>
        <end position="492"/>
    </location>
</feature>
<feature type="transmembrane region" description="Helical" evidence="9">
    <location>
        <begin position="733"/>
        <end position="754"/>
    </location>
</feature>
<feature type="transmembrane region" description="Helical" evidence="9">
    <location>
        <begin position="681"/>
        <end position="699"/>
    </location>
</feature>
<evidence type="ECO:0000256" key="7">
    <source>
        <dbReference type="ARBA" id="ARBA00023010"/>
    </source>
</evidence>
<dbReference type="GO" id="GO:0043952">
    <property type="term" value="P:protein transport by the Sec complex"/>
    <property type="evidence" value="ECO:0007669"/>
    <property type="project" value="UniProtKB-UniRule"/>
</dbReference>
<feature type="transmembrane region" description="Helical" evidence="9">
    <location>
        <begin position="706"/>
        <end position="727"/>
    </location>
</feature>
<dbReference type="Pfam" id="PF22599">
    <property type="entry name" value="SecDF_P1_head"/>
    <property type="match status" value="1"/>
</dbReference>
<keyword evidence="4 9" id="KW-0812">Transmembrane</keyword>
<keyword evidence="5 9" id="KW-0653">Protein transport</keyword>
<dbReference type="GO" id="GO:0015450">
    <property type="term" value="F:protein-transporting ATPase activity"/>
    <property type="evidence" value="ECO:0007669"/>
    <property type="project" value="InterPro"/>
</dbReference>
<protein>
    <recommendedName>
        <fullName evidence="9 10">Multifunctional fusion protein</fullName>
    </recommendedName>
    <domain>
        <recommendedName>
            <fullName evidence="9">Protein translocase subunit SecD</fullName>
        </recommendedName>
    </domain>
    <domain>
        <recommendedName>
            <fullName evidence="10">Protein-export membrane protein SecF</fullName>
        </recommendedName>
    </domain>
</protein>
<dbReference type="InterPro" id="IPR022645">
    <property type="entry name" value="SecD/SecF_bac"/>
</dbReference>
<reference evidence="13 14" key="1">
    <citation type="submission" date="2019-08" db="EMBL/GenBank/DDBJ databases">
        <title>In-depth cultivation of the pig gut microbiome towards novel bacterial diversity and tailored functional studies.</title>
        <authorList>
            <person name="Wylensek D."/>
            <person name="Hitch T.C.A."/>
            <person name="Clavel T."/>
        </authorList>
    </citation>
    <scope>NUCLEOTIDE SEQUENCE [LARGE SCALE GENOMIC DNA]</scope>
    <source>
        <strain evidence="13 14">BBE-744-WT-12</strain>
    </source>
</reference>
<name>A0A844G0L7_9BACT</name>
<feature type="domain" description="Protein export membrane protein SecD/SecF C-terminal" evidence="11">
    <location>
        <begin position="357"/>
        <end position="515"/>
    </location>
</feature>
<keyword evidence="2 9" id="KW-0813">Transport</keyword>
<dbReference type="Gene3D" id="1.20.1640.10">
    <property type="entry name" value="Multidrug efflux transporter AcrB transmembrane domain"/>
    <property type="match status" value="2"/>
</dbReference>
<comment type="subcellular location">
    <subcellularLocation>
        <location evidence="1 9">Cell membrane</location>
        <topology evidence="1 9">Multi-pass membrane protein</topology>
    </subcellularLocation>
</comment>
<dbReference type="GO" id="GO:0006605">
    <property type="term" value="P:protein targeting"/>
    <property type="evidence" value="ECO:0007669"/>
    <property type="project" value="UniProtKB-UniRule"/>
</dbReference>
<feature type="transmembrane region" description="Helical" evidence="9">
    <location>
        <begin position="553"/>
        <end position="571"/>
    </location>
</feature>
<evidence type="ECO:0000256" key="5">
    <source>
        <dbReference type="ARBA" id="ARBA00022927"/>
    </source>
</evidence>
<feature type="domain" description="SecDF P1 head subdomain" evidence="12">
    <location>
        <begin position="248"/>
        <end position="352"/>
    </location>
</feature>
<evidence type="ECO:0000256" key="3">
    <source>
        <dbReference type="ARBA" id="ARBA00022475"/>
    </source>
</evidence>
<dbReference type="Pfam" id="PF02355">
    <property type="entry name" value="SecD_SecF_C"/>
    <property type="match status" value="2"/>
</dbReference>
<dbReference type="Gene3D" id="3.30.1360.200">
    <property type="match status" value="1"/>
</dbReference>
<gene>
    <name evidence="9 13" type="primary">secD</name>
    <name evidence="10" type="synonym">secF</name>
    <name evidence="13" type="ORF">FYJ85_06500</name>
</gene>
<sequence>MGGKHLKLRTIVIVAIIAVFAFSIYPLAPRDFYETFFKALKVKDDAVAAELVSDAKQLQAGRPDLNQAAALLEAAEAKKVDLVPLVSGRNLAGNADVIAMVRKEASGSIRLGLDLNGGVEFILELIPDKELLARFAEGGTAADREKMEKQITTEFNRYREQAIETLRKRLESQNIFESDITPFGARSVSLKAPITSRDEKDKLLSLIKMSCKLNFRLVHPESARLLANYDPATYLPPPGYEVLEEGGRTRARYLVARRPEMTGQSVSKAMPVRDQFGQIKIALEFNSKGAADFARVTGENLHRQLAIVLDDKLYCAPVIQSVITGGHAEISGSFSNEEAQQIADALSAGSFPFQIDVTAVYDTAPSMGADNVRNGIYAGILAAVLLTLFMCIYYFRAGAIACIALGANVVLILGAMAAFGATMTMPGIAGVILTLGMAVDANVLVFERMREELNAGKSLATAVDLGYEKAFSAVFDGNLTTLICALILMYFGSGPVKGFAVSLSIGIVSSMFTALCLTRLIFDYALKYGHWKTLKMCRFFKNPHFDFLGRRKWAFFGSGLLILASLIILEYKGTKMLGVDFTGGTRISYTYSEQVPVAELEKLLQPIDPNVRISYKSNPFARDNRKLEILIRDRSGTAESGAFSLNDRVTKLLNEKFPALKAADGQETTVGGLVGAETGKASVLAILLALLGMCIYISIRFELSFAVAGMLALLHDVIIAIGLYVAMGRELSLPVVAAVLTVIGYSINDTIVIFDRIREDSRLMPEKSFREIINIAINSTLSRTILTSVTTFLVVVVMFCFGGIVINDFVLVMMLGIVIGTYSSIFIASPLAAMWHRRIGAAKQ</sequence>
<evidence type="ECO:0000256" key="1">
    <source>
        <dbReference type="ARBA" id="ARBA00004651"/>
    </source>
</evidence>
<dbReference type="RefSeq" id="WP_154417417.1">
    <property type="nucleotide sequence ID" value="NZ_VUNS01000005.1"/>
</dbReference>
<evidence type="ECO:0000256" key="10">
    <source>
        <dbReference type="HAMAP-Rule" id="MF_01464"/>
    </source>
</evidence>
<evidence type="ECO:0000313" key="14">
    <source>
        <dbReference type="Proteomes" id="UP000435649"/>
    </source>
</evidence>
<keyword evidence="7 9" id="KW-0811">Translocation</keyword>
<dbReference type="InterPro" id="IPR022646">
    <property type="entry name" value="SecD/SecF_CS"/>
</dbReference>
<dbReference type="NCBIfam" id="TIGR01129">
    <property type="entry name" value="secD"/>
    <property type="match status" value="1"/>
</dbReference>
<dbReference type="Gene3D" id="3.30.70.3400">
    <property type="match status" value="1"/>
</dbReference>
<feature type="transmembrane region" description="Helical" evidence="9">
    <location>
        <begin position="12"/>
        <end position="28"/>
    </location>
</feature>
<dbReference type="InterPro" id="IPR022813">
    <property type="entry name" value="SecD/SecF_arch_bac"/>
</dbReference>
<feature type="transmembrane region" description="Helical" evidence="9">
    <location>
        <begin position="402"/>
        <end position="421"/>
    </location>
</feature>
<keyword evidence="3 9" id="KW-1003">Cell membrane</keyword>
<feature type="transmembrane region" description="Helical" evidence="9">
    <location>
        <begin position="498"/>
        <end position="522"/>
    </location>
</feature>